<name>A0A2Z7CGL8_9LAMI</name>
<accession>A0A2Z7CGL8</accession>
<protein>
    <submittedName>
        <fullName evidence="2">Uncharacterized protein</fullName>
    </submittedName>
</protein>
<organism evidence="2 3">
    <name type="scientific">Dorcoceras hygrometricum</name>
    <dbReference type="NCBI Taxonomy" id="472368"/>
    <lineage>
        <taxon>Eukaryota</taxon>
        <taxon>Viridiplantae</taxon>
        <taxon>Streptophyta</taxon>
        <taxon>Embryophyta</taxon>
        <taxon>Tracheophyta</taxon>
        <taxon>Spermatophyta</taxon>
        <taxon>Magnoliopsida</taxon>
        <taxon>eudicotyledons</taxon>
        <taxon>Gunneridae</taxon>
        <taxon>Pentapetalae</taxon>
        <taxon>asterids</taxon>
        <taxon>lamiids</taxon>
        <taxon>Lamiales</taxon>
        <taxon>Gesneriaceae</taxon>
        <taxon>Didymocarpoideae</taxon>
        <taxon>Trichosporeae</taxon>
        <taxon>Loxocarpinae</taxon>
        <taxon>Dorcoceras</taxon>
    </lineage>
</organism>
<evidence type="ECO:0000313" key="2">
    <source>
        <dbReference type="EMBL" id="KZV43518.1"/>
    </source>
</evidence>
<feature type="compositionally biased region" description="Polar residues" evidence="1">
    <location>
        <begin position="203"/>
        <end position="215"/>
    </location>
</feature>
<dbReference type="PANTHER" id="PTHR35486:SF1">
    <property type="entry name" value="OS02G0689500 PROTEIN"/>
    <property type="match status" value="1"/>
</dbReference>
<dbReference type="AlphaFoldDB" id="A0A2Z7CGL8"/>
<gene>
    <name evidence="2" type="ORF">F511_19062</name>
</gene>
<dbReference type="Proteomes" id="UP000250235">
    <property type="component" value="Unassembled WGS sequence"/>
</dbReference>
<feature type="region of interest" description="Disordered" evidence="1">
    <location>
        <begin position="247"/>
        <end position="297"/>
    </location>
</feature>
<dbReference type="EMBL" id="KQ998108">
    <property type="protein sequence ID" value="KZV43518.1"/>
    <property type="molecule type" value="Genomic_DNA"/>
</dbReference>
<dbReference type="OrthoDB" id="688025at2759"/>
<dbReference type="PANTHER" id="PTHR35486">
    <property type="entry name" value="EXPRESSED PROTEIN"/>
    <property type="match status" value="1"/>
</dbReference>
<feature type="region of interest" description="Disordered" evidence="1">
    <location>
        <begin position="177"/>
        <end position="227"/>
    </location>
</feature>
<proteinExistence type="predicted"/>
<keyword evidence="3" id="KW-1185">Reference proteome</keyword>
<sequence>MKCKKHQIDPSGGVGVCASCLRERLVAIIAAQIQAQREAIFQQDQEDCRKSDVQLTPLVFHRSVSPYVSHRKSDSAATWTIQGHHRRFYSTPQVGSNGCIAVAVDREKKSNKGRFSSVLLGIFRSKSGKAVLDTGPVSVDSCAAAASPSWFSVIVPGRRKKQVQTFSVEEYSIEARRKSSRISDRGMSPTNVEDEEHCRDGSSGYSSESKKTPISTRRCKGRTPAQSRNASGFAFCLSPLVRPSPNWKWSQTVAPPDMKPAGEMKPHLSSAPSFCKNRSRKLADFGKQSSNPPYPIH</sequence>
<evidence type="ECO:0000256" key="1">
    <source>
        <dbReference type="SAM" id="MobiDB-lite"/>
    </source>
</evidence>
<reference evidence="2 3" key="1">
    <citation type="journal article" date="2015" name="Proc. Natl. Acad. Sci. U.S.A.">
        <title>The resurrection genome of Boea hygrometrica: A blueprint for survival of dehydration.</title>
        <authorList>
            <person name="Xiao L."/>
            <person name="Yang G."/>
            <person name="Zhang L."/>
            <person name="Yang X."/>
            <person name="Zhao S."/>
            <person name="Ji Z."/>
            <person name="Zhou Q."/>
            <person name="Hu M."/>
            <person name="Wang Y."/>
            <person name="Chen M."/>
            <person name="Xu Y."/>
            <person name="Jin H."/>
            <person name="Xiao X."/>
            <person name="Hu G."/>
            <person name="Bao F."/>
            <person name="Hu Y."/>
            <person name="Wan P."/>
            <person name="Li L."/>
            <person name="Deng X."/>
            <person name="Kuang T."/>
            <person name="Xiang C."/>
            <person name="Zhu J.K."/>
            <person name="Oliver M.J."/>
            <person name="He Y."/>
        </authorList>
    </citation>
    <scope>NUCLEOTIDE SEQUENCE [LARGE SCALE GENOMIC DNA]</scope>
    <source>
        <strain evidence="3">cv. XS01</strain>
    </source>
</reference>
<evidence type="ECO:0000313" key="3">
    <source>
        <dbReference type="Proteomes" id="UP000250235"/>
    </source>
</evidence>